<reference evidence="1 2" key="1">
    <citation type="journal article" date="2018" name="Front. Plant Sci.">
        <title>Red Clover (Trifolium pratense) and Zigzag Clover (T. medium) - A Picture of Genomic Similarities and Differences.</title>
        <authorList>
            <person name="Dluhosova J."/>
            <person name="Istvanek J."/>
            <person name="Nedelnik J."/>
            <person name="Repkova J."/>
        </authorList>
    </citation>
    <scope>NUCLEOTIDE SEQUENCE [LARGE SCALE GENOMIC DNA]</scope>
    <source>
        <strain evidence="2">cv. 10/8</strain>
        <tissue evidence="1">Leaf</tissue>
    </source>
</reference>
<dbReference type="Proteomes" id="UP000265520">
    <property type="component" value="Unassembled WGS sequence"/>
</dbReference>
<dbReference type="AlphaFoldDB" id="A0A392UZJ5"/>
<comment type="caution">
    <text evidence="1">The sequence shown here is derived from an EMBL/GenBank/DDBJ whole genome shotgun (WGS) entry which is preliminary data.</text>
</comment>
<evidence type="ECO:0000313" key="1">
    <source>
        <dbReference type="EMBL" id="MCI80419.1"/>
    </source>
</evidence>
<protein>
    <submittedName>
        <fullName evidence="1">Uncharacterized protein</fullName>
    </submittedName>
</protein>
<proteinExistence type="predicted"/>
<organism evidence="1 2">
    <name type="scientific">Trifolium medium</name>
    <dbReference type="NCBI Taxonomy" id="97028"/>
    <lineage>
        <taxon>Eukaryota</taxon>
        <taxon>Viridiplantae</taxon>
        <taxon>Streptophyta</taxon>
        <taxon>Embryophyta</taxon>
        <taxon>Tracheophyta</taxon>
        <taxon>Spermatophyta</taxon>
        <taxon>Magnoliopsida</taxon>
        <taxon>eudicotyledons</taxon>
        <taxon>Gunneridae</taxon>
        <taxon>Pentapetalae</taxon>
        <taxon>rosids</taxon>
        <taxon>fabids</taxon>
        <taxon>Fabales</taxon>
        <taxon>Fabaceae</taxon>
        <taxon>Papilionoideae</taxon>
        <taxon>50 kb inversion clade</taxon>
        <taxon>NPAAA clade</taxon>
        <taxon>Hologalegina</taxon>
        <taxon>IRL clade</taxon>
        <taxon>Trifolieae</taxon>
        <taxon>Trifolium</taxon>
    </lineage>
</organism>
<evidence type="ECO:0000313" key="2">
    <source>
        <dbReference type="Proteomes" id="UP000265520"/>
    </source>
</evidence>
<dbReference type="EMBL" id="LXQA010995219">
    <property type="protein sequence ID" value="MCI80419.1"/>
    <property type="molecule type" value="Genomic_DNA"/>
</dbReference>
<keyword evidence="2" id="KW-1185">Reference proteome</keyword>
<feature type="non-terminal residue" evidence="1">
    <location>
        <position position="33"/>
    </location>
</feature>
<accession>A0A392UZJ5</accession>
<name>A0A392UZJ5_9FABA</name>
<sequence length="33" mass="3514">MVSPGEDHDVAGQGVVMMSPVLARGRQLMANFL</sequence>